<sequence length="1131" mass="132233">MKDEELQKIRIKLESSTNVLFEKISEFLIHEITESCEKKKLDDLIQNEMYSNRAKVEKYFRNRKISKKDLEELRGFWSELCVKKKQEIESQIPWLKDQYEIKLIQRAYSAPNIKDIESTQIKLLRGQRLHEFKLKLHFFWDTELPKRLKTDVFNTDFTDEQKELLLRQFLMALIIDCGCSHKKDLMAILRSLRAYFSNDQLKPSELSSGLVSLYCKGSSKTGYLYNYPVESEKYANLVYLDNSFQIKQIYLTPISLLMMVRLINIIEFETQSERRQGEKRLVQLIESIDAQNGESFDQYIDLAILDVDKNSVLRDYFAKEKYQLFEHVDYVQYFSQKNTLDGFTTALSTGMLDSATLSISTLKMLETLDVFKYKKSLIKKSITSENKFDDPTDIYRKPKSENIQKLSTGYHCAAEIKKGLIGQFQGRKKTETIKQLSEDIQSLKESYNNQKYEIAKDIALVSVQIALMTWYRDYLVSGQSSNVSRAKDGIALSSLDTYKSSFAEDLFMYVVTHDLDLLKMDEEQFEGAYEYILSEKFIADKRRQNKASKNNVREVKYNSYGKAVKNLKKFHSSLIHNFGAPRVNYLDQLKSDDLQMCRASYITPVMWVHFNNLIDRQVDLSKEQKSIFKIICMLAYRTGLRIGEILGLRLRDLAMIELEVKTIGNEEYYYLTASNPQVIKIFIHNNYHRQVKTTNAKRGIRLDELLTEPELNEFIGLIKKHLNVKVDQRRLGAEDCFIFQDEFGQIFSSRFIGAKTKEIFDTLFNNEPHDYSFHSFRHTATNNLALILKGSEALIRSWIRYSPDQIAKIKNYLLGNMDSIAGRQDVWKNLAHFIGHSSIEMTANYYLHFGSMLVGDALCPDESKISANIVRALLSCRIFKKQLNTSQMKEKLELKEILEKIAPNSKIIQEAIFPDRWHTQILKCEDVEQTDNVTERLKLKSELNDIIDVLSGKNENLKLKEIGRDLASNLYKNRHYQQKNEISKSNPLDMLLKHINRNKSGNVFSEADFEIFTAVLDSNFTLDYFERRIRLIDARMEVYIQSEVEYQEFDKFWGELKFIYKQFKEKIKISKLSWNEIKAELEAAKSKKGVSLIISNDNYKDNTCQKILSDLFLAVIYRRWSLAQINDELLR</sequence>
<reference evidence="2 3" key="1">
    <citation type="submission" date="2024-03" db="EMBL/GenBank/DDBJ databases">
        <title>Cross-transmission of Acinetobacter junii carrying blaOXA-58 in a neonatal intensive care unit.</title>
        <authorList>
            <person name="Bour M."/>
            <person name="Potron A."/>
            <person name="Lecointe D."/>
        </authorList>
    </citation>
    <scope>NUCLEOTIDE SEQUENCE [LARGE SCALE GENOMIC DNA]</scope>
    <source>
        <strain evidence="2 3">21A3096 case 1</strain>
    </source>
</reference>
<dbReference type="EMBL" id="JBBMLE010000100">
    <property type="protein sequence ID" value="MEK0253921.1"/>
    <property type="molecule type" value="Genomic_DNA"/>
</dbReference>
<evidence type="ECO:0000313" key="3">
    <source>
        <dbReference type="Proteomes" id="UP001498501"/>
    </source>
</evidence>
<name>A0ABU8ZKW2_ACIJU</name>
<organism evidence="2 3">
    <name type="scientific">Acinetobacter junii</name>
    <dbReference type="NCBI Taxonomy" id="40215"/>
    <lineage>
        <taxon>Bacteria</taxon>
        <taxon>Pseudomonadati</taxon>
        <taxon>Pseudomonadota</taxon>
        <taxon>Gammaproteobacteria</taxon>
        <taxon>Moraxellales</taxon>
        <taxon>Moraxellaceae</taxon>
        <taxon>Acinetobacter</taxon>
    </lineage>
</organism>
<dbReference type="InterPro" id="IPR013762">
    <property type="entry name" value="Integrase-like_cat_sf"/>
</dbReference>
<evidence type="ECO:0000256" key="1">
    <source>
        <dbReference type="ARBA" id="ARBA00023172"/>
    </source>
</evidence>
<dbReference type="Gene3D" id="1.10.443.10">
    <property type="entry name" value="Intergrase catalytic core"/>
    <property type="match status" value="1"/>
</dbReference>
<dbReference type="SUPFAM" id="SSF56349">
    <property type="entry name" value="DNA breaking-rejoining enzymes"/>
    <property type="match status" value="1"/>
</dbReference>
<dbReference type="RefSeq" id="WP_340474783.1">
    <property type="nucleotide sequence ID" value="NZ_JBBMLE010000100.1"/>
</dbReference>
<evidence type="ECO:0000313" key="2">
    <source>
        <dbReference type="EMBL" id="MEK0253921.1"/>
    </source>
</evidence>
<proteinExistence type="predicted"/>
<dbReference type="Proteomes" id="UP001498501">
    <property type="component" value="Unassembled WGS sequence"/>
</dbReference>
<dbReference type="InterPro" id="IPR011010">
    <property type="entry name" value="DNA_brk_join_enz"/>
</dbReference>
<protein>
    <submittedName>
        <fullName evidence="2">Integrase</fullName>
    </submittedName>
</protein>
<comment type="caution">
    <text evidence="2">The sequence shown here is derived from an EMBL/GenBank/DDBJ whole genome shotgun (WGS) entry which is preliminary data.</text>
</comment>
<accession>A0ABU8ZKW2</accession>
<keyword evidence="1" id="KW-0233">DNA recombination</keyword>
<gene>
    <name evidence="2" type="ORF">WM018_15880</name>
</gene>
<keyword evidence="3" id="KW-1185">Reference proteome</keyword>